<evidence type="ECO:0000256" key="4">
    <source>
        <dbReference type="ARBA" id="ARBA00022500"/>
    </source>
</evidence>
<dbReference type="OrthoDB" id="9806477at2"/>
<evidence type="ECO:0000313" key="16">
    <source>
        <dbReference type="Proteomes" id="UP000001817"/>
    </source>
</evidence>
<gene>
    <name evidence="15" type="ORF">Bxe_C0847</name>
</gene>
<dbReference type="InterPro" id="IPR004089">
    <property type="entry name" value="MCPsignal_dom"/>
</dbReference>
<dbReference type="Pfam" id="PF00015">
    <property type="entry name" value="MCPsignal"/>
    <property type="match status" value="1"/>
</dbReference>
<dbReference type="AlphaFoldDB" id="Q13GR3"/>
<keyword evidence="2" id="KW-1003">Cell membrane</keyword>
<protein>
    <submittedName>
        <fullName evidence="15">Methyl-accepting chemotaxis sensory transducer</fullName>
    </submittedName>
</protein>
<feature type="transmembrane region" description="Helical" evidence="12">
    <location>
        <begin position="15"/>
        <end position="33"/>
    </location>
</feature>
<reference evidence="15 16" key="1">
    <citation type="journal article" date="2006" name="Proc. Natl. Acad. Sci. U.S.A.">
        <title>Burkholderia xenovorans LB400 harbors a multi-replicon, 9.73-Mbp genome shaped for versatility.</title>
        <authorList>
            <person name="Chain P.S."/>
            <person name="Denef V.J."/>
            <person name="Konstantinidis K.T."/>
            <person name="Vergez L.M."/>
            <person name="Agullo L."/>
            <person name="Reyes V.L."/>
            <person name="Hauser L."/>
            <person name="Cordova M."/>
            <person name="Gomez L."/>
            <person name="Gonzalez M."/>
            <person name="Land M."/>
            <person name="Lao V."/>
            <person name="Larimer F."/>
            <person name="LiPuma J.J."/>
            <person name="Mahenthiralingam E."/>
            <person name="Malfatti S.A."/>
            <person name="Marx C.J."/>
            <person name="Parnell J.J."/>
            <person name="Ramette A."/>
            <person name="Richardson P."/>
            <person name="Seeger M."/>
            <person name="Smith D."/>
            <person name="Spilker T."/>
            <person name="Sul W.J."/>
            <person name="Tsoi T.V."/>
            <person name="Ulrich L.E."/>
            <person name="Zhulin I.B."/>
            <person name="Tiedje J.M."/>
        </authorList>
    </citation>
    <scope>NUCLEOTIDE SEQUENCE [LARGE SCALE GENOMIC DNA]</scope>
    <source>
        <strain evidence="15 16">LB400</strain>
    </source>
</reference>
<name>Q13GR3_PARXL</name>
<accession>Q13GR3</accession>
<keyword evidence="7 12" id="KW-1133">Transmembrane helix</keyword>
<evidence type="ECO:0000259" key="14">
    <source>
        <dbReference type="PROSITE" id="PS50885"/>
    </source>
</evidence>
<evidence type="ECO:0000256" key="3">
    <source>
        <dbReference type="ARBA" id="ARBA00022481"/>
    </source>
</evidence>
<evidence type="ECO:0000256" key="8">
    <source>
        <dbReference type="ARBA" id="ARBA00023136"/>
    </source>
</evidence>
<dbReference type="InterPro" id="IPR003660">
    <property type="entry name" value="HAMP_dom"/>
</dbReference>
<dbReference type="STRING" id="266265.Bxe_C0847"/>
<keyword evidence="6 12" id="KW-0812">Transmembrane</keyword>
<keyword evidence="4" id="KW-0145">Chemotaxis</keyword>
<evidence type="ECO:0000256" key="9">
    <source>
        <dbReference type="ARBA" id="ARBA00023224"/>
    </source>
</evidence>
<evidence type="ECO:0000256" key="11">
    <source>
        <dbReference type="PROSITE-ProRule" id="PRU00284"/>
    </source>
</evidence>
<dbReference type="GO" id="GO:0004888">
    <property type="term" value="F:transmembrane signaling receptor activity"/>
    <property type="evidence" value="ECO:0007669"/>
    <property type="project" value="InterPro"/>
</dbReference>
<dbReference type="CDD" id="cd06225">
    <property type="entry name" value="HAMP"/>
    <property type="match status" value="1"/>
</dbReference>
<organism evidence="15 16">
    <name type="scientific">Paraburkholderia xenovorans (strain LB400)</name>
    <dbReference type="NCBI Taxonomy" id="266265"/>
    <lineage>
        <taxon>Bacteria</taxon>
        <taxon>Pseudomonadati</taxon>
        <taxon>Pseudomonadota</taxon>
        <taxon>Betaproteobacteria</taxon>
        <taxon>Burkholderiales</taxon>
        <taxon>Burkholderiaceae</taxon>
        <taxon>Paraburkholderia</taxon>
    </lineage>
</organism>
<dbReference type="SUPFAM" id="SSF58104">
    <property type="entry name" value="Methyl-accepting chemotaxis protein (MCP) signaling domain"/>
    <property type="match status" value="1"/>
</dbReference>
<evidence type="ECO:0000256" key="10">
    <source>
        <dbReference type="ARBA" id="ARBA00029447"/>
    </source>
</evidence>
<dbReference type="RefSeq" id="WP_011493977.1">
    <property type="nucleotide sequence ID" value="NC_007953.1"/>
</dbReference>
<dbReference type="GO" id="GO:0007165">
    <property type="term" value="P:signal transduction"/>
    <property type="evidence" value="ECO:0007669"/>
    <property type="project" value="UniProtKB-KW"/>
</dbReference>
<feature type="transmembrane region" description="Helical" evidence="12">
    <location>
        <begin position="185"/>
        <end position="208"/>
    </location>
</feature>
<dbReference type="Gene3D" id="1.10.287.950">
    <property type="entry name" value="Methyl-accepting chemotaxis protein"/>
    <property type="match status" value="1"/>
</dbReference>
<dbReference type="InterPro" id="IPR003122">
    <property type="entry name" value="Tar_rcpt_lig-bd"/>
</dbReference>
<proteinExistence type="inferred from homology"/>
<evidence type="ECO:0000259" key="13">
    <source>
        <dbReference type="PROSITE" id="PS50111"/>
    </source>
</evidence>
<dbReference type="InterPro" id="IPR004090">
    <property type="entry name" value="Chemotax_Me-accpt_rcpt"/>
</dbReference>
<dbReference type="SMART" id="SM00304">
    <property type="entry name" value="HAMP"/>
    <property type="match status" value="1"/>
</dbReference>
<dbReference type="PATRIC" id="fig|266265.5.peg.8610"/>
<keyword evidence="9 11" id="KW-0807">Transducer</keyword>
<dbReference type="Pfam" id="PF02203">
    <property type="entry name" value="TarH"/>
    <property type="match status" value="1"/>
</dbReference>
<evidence type="ECO:0000256" key="5">
    <source>
        <dbReference type="ARBA" id="ARBA00022519"/>
    </source>
</evidence>
<dbReference type="PANTHER" id="PTHR43531">
    <property type="entry name" value="PROTEIN ICFG"/>
    <property type="match status" value="1"/>
</dbReference>
<dbReference type="SMART" id="SM00283">
    <property type="entry name" value="MA"/>
    <property type="match status" value="1"/>
</dbReference>
<evidence type="ECO:0000256" key="1">
    <source>
        <dbReference type="ARBA" id="ARBA00004429"/>
    </source>
</evidence>
<keyword evidence="16" id="KW-1185">Reference proteome</keyword>
<comment type="subcellular location">
    <subcellularLocation>
        <location evidence="1">Cell inner membrane</location>
        <topology evidence="1">Multi-pass membrane protein</topology>
    </subcellularLocation>
</comment>
<dbReference type="EMBL" id="CP000272">
    <property type="protein sequence ID" value="ABE36726.1"/>
    <property type="molecule type" value="Genomic_DNA"/>
</dbReference>
<feature type="domain" description="HAMP" evidence="14">
    <location>
        <begin position="214"/>
        <end position="266"/>
    </location>
</feature>
<evidence type="ECO:0000313" key="15">
    <source>
        <dbReference type="EMBL" id="ABE36726.1"/>
    </source>
</evidence>
<dbReference type="KEGG" id="bxe:Bxe_C0847"/>
<dbReference type="GO" id="GO:0005886">
    <property type="term" value="C:plasma membrane"/>
    <property type="evidence" value="ECO:0007669"/>
    <property type="project" value="UniProtKB-SubCell"/>
</dbReference>
<dbReference type="PROSITE" id="PS50885">
    <property type="entry name" value="HAMP"/>
    <property type="match status" value="1"/>
</dbReference>
<feature type="domain" description="Methyl-accepting transducer" evidence="13">
    <location>
        <begin position="271"/>
        <end position="500"/>
    </location>
</feature>
<dbReference type="PRINTS" id="PR00260">
    <property type="entry name" value="CHEMTRNSDUCR"/>
</dbReference>
<comment type="similarity">
    <text evidence="10">Belongs to the methyl-accepting chemotaxis (MCP) protein family.</text>
</comment>
<dbReference type="PANTHER" id="PTHR43531:SF14">
    <property type="entry name" value="METHYL-ACCEPTING CHEMOTAXIS PROTEIN I-RELATED"/>
    <property type="match status" value="1"/>
</dbReference>
<evidence type="ECO:0000256" key="6">
    <source>
        <dbReference type="ARBA" id="ARBA00022692"/>
    </source>
</evidence>
<evidence type="ECO:0000256" key="2">
    <source>
        <dbReference type="ARBA" id="ARBA00022475"/>
    </source>
</evidence>
<evidence type="ECO:0000256" key="12">
    <source>
        <dbReference type="SAM" id="Phobius"/>
    </source>
</evidence>
<dbReference type="GO" id="GO:0006935">
    <property type="term" value="P:chemotaxis"/>
    <property type="evidence" value="ECO:0007669"/>
    <property type="project" value="UniProtKB-KW"/>
</dbReference>
<dbReference type="KEGG" id="bxb:DR64_7599"/>
<dbReference type="Proteomes" id="UP000001817">
    <property type="component" value="Chromosome 3"/>
</dbReference>
<dbReference type="FunFam" id="1.10.287.950:FF:000001">
    <property type="entry name" value="Methyl-accepting chemotaxis sensory transducer"/>
    <property type="match status" value="1"/>
</dbReference>
<evidence type="ECO:0000256" key="7">
    <source>
        <dbReference type="ARBA" id="ARBA00022989"/>
    </source>
</evidence>
<keyword evidence="3" id="KW-0488">Methylation</keyword>
<dbReference type="Pfam" id="PF00672">
    <property type="entry name" value="HAMP"/>
    <property type="match status" value="1"/>
</dbReference>
<dbReference type="CDD" id="cd11386">
    <property type="entry name" value="MCP_signal"/>
    <property type="match status" value="1"/>
</dbReference>
<keyword evidence="8 12" id="KW-0472">Membrane</keyword>
<dbReference type="eggNOG" id="COG0840">
    <property type="taxonomic scope" value="Bacteria"/>
</dbReference>
<dbReference type="InterPro" id="IPR051310">
    <property type="entry name" value="MCP_chemotaxis"/>
</dbReference>
<sequence>MTKQLTIRGSVATTIAGYTVLLILVIVVAMAGLKSNNAALEQMYRDDTASLLHLKTSSERLLVLRGGLGEVEQLINAGKPVKDEIARLHKVLGESNEELAAYGKLHEAQPAERALFDALQKDRQELLSDVFNKALAQLDQDDLVDFLATQREAPVELFSQYQNALTALEDYQVDRQKGRFYQADATFRATLWTLGAAGALVLAIGVLLQRSLIRAIVGPVNMAVNHFGRISAGDLTGIVERQRHDEMGHMLDALKSMQNSLAGTVQKVRSSAETIMLDTRAITGGNVDLSRRTEQQAASLQEAASSMEQLTATVSQNADNARSASELAAGASDIALRGGDVVNRVVATMDAISGSSGKIAGIVSVIEGIAFQTNILALNAAVEAARAGEQGRGFAVVASEVRNLAQRSASAAREIKELIGDSVSRVKDGSELVANAGSTMKEVVQAVTQVSAIMAEISLASKEQSTGIQQVNVTVAQMEQMTQQNSALVEQASAAAMSLEEQSRQLHEAVALFRLR</sequence>
<keyword evidence="5" id="KW-0997">Cell inner membrane</keyword>
<dbReference type="PROSITE" id="PS50111">
    <property type="entry name" value="CHEMOTAXIS_TRANSDUC_2"/>
    <property type="match status" value="1"/>
</dbReference>